<gene>
    <name evidence="7" type="ORF">SAMN05421760_10482</name>
</gene>
<sequence>MYALCDVNSMYASCEKVFDPSIRNKPVIVLTNNDGCICAACGIAKRMGIGKKFVPYFQVKDELAAAGAIIRSSNYELYADLSQRMMDTCARFAPHFHIYSIDECFLYYGANYVPPEGWNAHAALIRRTVWKEVRLPIGVGVGSTPTLAKAANHASKRIDGYRGVAVIDNEQIRQHILKHMDVTDVWGIGRRLGKRLNDVGINTAWQLSKAKPGFIRKEFSILVENTVHELNGIPKLNWDEVRSPKQQIFSTRSFGQRVTDKTELRHALISHVTIAASKLRRQNSLLKTLQVFACSSPHDNDSYYRQSILHTFPAPTSDTSIIAHAVSTLVDSVYRKGVKFYKCGVGLIELVDAAHYQQDLFNVLHDKTDLMHCIDRINSRYGRNTVHVAAQGTIQSTTQSTTQGATQKFAMRREFLSPQYTTRLADIPKIFCD</sequence>
<dbReference type="InterPro" id="IPR025188">
    <property type="entry name" value="DUF4113"/>
</dbReference>
<evidence type="ECO:0000256" key="5">
    <source>
        <dbReference type="ARBA" id="ARBA00023236"/>
    </source>
</evidence>
<dbReference type="Gene3D" id="1.10.150.20">
    <property type="entry name" value="5' to 3' exonuclease, C-terminal subdomain"/>
    <property type="match status" value="1"/>
</dbReference>
<keyword evidence="2" id="KW-0227">DNA damage</keyword>
<evidence type="ECO:0000313" key="7">
    <source>
        <dbReference type="EMBL" id="SIS73989.1"/>
    </source>
</evidence>
<dbReference type="GO" id="GO:0009432">
    <property type="term" value="P:SOS response"/>
    <property type="evidence" value="ECO:0007669"/>
    <property type="project" value="UniProtKB-KW"/>
</dbReference>
<evidence type="ECO:0000256" key="1">
    <source>
        <dbReference type="ARBA" id="ARBA00010945"/>
    </source>
</evidence>
<evidence type="ECO:0000313" key="8">
    <source>
        <dbReference type="Proteomes" id="UP000185999"/>
    </source>
</evidence>
<dbReference type="GO" id="GO:0005829">
    <property type="term" value="C:cytosol"/>
    <property type="evidence" value="ECO:0007669"/>
    <property type="project" value="TreeGrafter"/>
</dbReference>
<organism evidence="7 8">
    <name type="scientific">Neptunomonas antarctica</name>
    <dbReference type="NCBI Taxonomy" id="619304"/>
    <lineage>
        <taxon>Bacteria</taxon>
        <taxon>Pseudomonadati</taxon>
        <taxon>Pseudomonadota</taxon>
        <taxon>Gammaproteobacteria</taxon>
        <taxon>Oceanospirillales</taxon>
        <taxon>Oceanospirillaceae</taxon>
        <taxon>Neptunomonas</taxon>
    </lineage>
</organism>
<dbReference type="STRING" id="619304.SAMN05421760_10482"/>
<dbReference type="Gene3D" id="3.30.70.270">
    <property type="match status" value="1"/>
</dbReference>
<dbReference type="InterPro" id="IPR043502">
    <property type="entry name" value="DNA/RNA_pol_sf"/>
</dbReference>
<dbReference type="GO" id="GO:0003684">
    <property type="term" value="F:damaged DNA binding"/>
    <property type="evidence" value="ECO:0007669"/>
    <property type="project" value="InterPro"/>
</dbReference>
<proteinExistence type="inferred from homology"/>
<dbReference type="Pfam" id="PF11799">
    <property type="entry name" value="IMS_C"/>
    <property type="match status" value="1"/>
</dbReference>
<dbReference type="PROSITE" id="PS50173">
    <property type="entry name" value="UMUC"/>
    <property type="match status" value="1"/>
</dbReference>
<dbReference type="AlphaFoldDB" id="A0A1N7LJK9"/>
<keyword evidence="4" id="KW-0234">DNA repair</keyword>
<dbReference type="Pfam" id="PF13438">
    <property type="entry name" value="DUF4113"/>
    <property type="match status" value="1"/>
</dbReference>
<name>A0A1N7LJK9_9GAMM</name>
<evidence type="ECO:0000256" key="3">
    <source>
        <dbReference type="ARBA" id="ARBA00023199"/>
    </source>
</evidence>
<feature type="domain" description="UmuC" evidence="6">
    <location>
        <begin position="2"/>
        <end position="189"/>
    </location>
</feature>
<dbReference type="GO" id="GO:0003887">
    <property type="term" value="F:DNA-directed DNA polymerase activity"/>
    <property type="evidence" value="ECO:0007669"/>
    <property type="project" value="TreeGrafter"/>
</dbReference>
<dbReference type="SUPFAM" id="SSF56672">
    <property type="entry name" value="DNA/RNA polymerases"/>
    <property type="match status" value="1"/>
</dbReference>
<dbReference type="Pfam" id="PF00817">
    <property type="entry name" value="IMS"/>
    <property type="match status" value="1"/>
</dbReference>
<accession>A0A1N7LJK9</accession>
<reference evidence="8" key="1">
    <citation type="submission" date="2017-01" db="EMBL/GenBank/DDBJ databases">
        <authorList>
            <person name="Varghese N."/>
            <person name="Submissions S."/>
        </authorList>
    </citation>
    <scope>NUCLEOTIDE SEQUENCE [LARGE SCALE GENOMIC DNA]</scope>
    <source>
        <strain evidence="8">DSM 22306</strain>
    </source>
</reference>
<evidence type="ECO:0000259" key="6">
    <source>
        <dbReference type="PROSITE" id="PS50173"/>
    </source>
</evidence>
<comment type="similarity">
    <text evidence="1">Belongs to the DNA polymerase type-Y family.</text>
</comment>
<dbReference type="InterPro" id="IPR001126">
    <property type="entry name" value="UmuC"/>
</dbReference>
<dbReference type="EMBL" id="FTOE01000004">
    <property type="protein sequence ID" value="SIS73989.1"/>
    <property type="molecule type" value="Genomic_DNA"/>
</dbReference>
<evidence type="ECO:0000256" key="4">
    <source>
        <dbReference type="ARBA" id="ARBA00023204"/>
    </source>
</evidence>
<dbReference type="InterPro" id="IPR050116">
    <property type="entry name" value="DNA_polymerase-Y"/>
</dbReference>
<dbReference type="Proteomes" id="UP000185999">
    <property type="component" value="Unassembled WGS sequence"/>
</dbReference>
<keyword evidence="8" id="KW-1185">Reference proteome</keyword>
<dbReference type="OrthoDB" id="9808813at2"/>
<dbReference type="RefSeq" id="WP_054341601.1">
    <property type="nucleotide sequence ID" value="NZ_FTOE01000004.1"/>
</dbReference>
<dbReference type="InterPro" id="IPR024728">
    <property type="entry name" value="PolY_HhH_motif"/>
</dbReference>
<dbReference type="CDD" id="cd01700">
    <property type="entry name" value="PolY_Pol_V_umuC"/>
    <property type="match status" value="1"/>
</dbReference>
<dbReference type="InterPro" id="IPR017961">
    <property type="entry name" value="DNA_pol_Y-fam_little_finger"/>
</dbReference>
<keyword evidence="3" id="KW-0741">SOS mutagenesis</keyword>
<dbReference type="GO" id="GO:0006281">
    <property type="term" value="P:DNA repair"/>
    <property type="evidence" value="ECO:0007669"/>
    <property type="project" value="UniProtKB-KW"/>
</dbReference>
<dbReference type="Gene3D" id="3.40.1170.60">
    <property type="match status" value="1"/>
</dbReference>
<dbReference type="PANTHER" id="PTHR11076:SF34">
    <property type="entry name" value="PROTEIN UMUC"/>
    <property type="match status" value="1"/>
</dbReference>
<protein>
    <submittedName>
        <fullName evidence="7">DNA polymerase V</fullName>
    </submittedName>
</protein>
<keyword evidence="5" id="KW-0742">SOS response</keyword>
<evidence type="ECO:0000256" key="2">
    <source>
        <dbReference type="ARBA" id="ARBA00022763"/>
    </source>
</evidence>
<dbReference type="InterPro" id="IPR043128">
    <property type="entry name" value="Rev_trsase/Diguanyl_cyclase"/>
</dbReference>
<dbReference type="Pfam" id="PF11798">
    <property type="entry name" value="IMS_HHH"/>
    <property type="match status" value="1"/>
</dbReference>
<dbReference type="GO" id="GO:0042276">
    <property type="term" value="P:error-prone translesion synthesis"/>
    <property type="evidence" value="ECO:0007669"/>
    <property type="project" value="TreeGrafter"/>
</dbReference>
<dbReference type="PANTHER" id="PTHR11076">
    <property type="entry name" value="DNA REPAIR POLYMERASE UMUC / TRANSFERASE FAMILY MEMBER"/>
    <property type="match status" value="1"/>
</dbReference>